<dbReference type="PANTHER" id="PTHR10515:SF0">
    <property type="entry name" value="THYMIDINE PHOSPHORYLASE"/>
    <property type="match status" value="1"/>
</dbReference>
<evidence type="ECO:0000256" key="7">
    <source>
        <dbReference type="ARBA" id="ARBA00022679"/>
    </source>
</evidence>
<dbReference type="Gene3D" id="3.40.50.300">
    <property type="entry name" value="P-loop containing nucleotide triphosphate hydrolases"/>
    <property type="match status" value="1"/>
</dbReference>
<dbReference type="HAMAP" id="MF_00703">
    <property type="entry name" value="Thymid_phosp_2"/>
    <property type="match status" value="1"/>
</dbReference>
<reference evidence="14" key="1">
    <citation type="submission" date="2020-09" db="EMBL/GenBank/DDBJ databases">
        <title>Bosea spartocytisi sp. nov. a root nodule endophyte of Spartocytisus supranubius in the high mountain ecosystem fo the Teide National Park (Canary Islands, Spain).</title>
        <authorList>
            <person name="Pulido-Suarez L."/>
            <person name="Peix A."/>
            <person name="Igual J.M."/>
            <person name="Socas-Perez N."/>
            <person name="Velazquez E."/>
            <person name="Flores-Felix J.D."/>
            <person name="Leon-Barrios M."/>
        </authorList>
    </citation>
    <scope>NUCLEOTIDE SEQUENCE</scope>
    <source>
        <strain evidence="14">SSUT16</strain>
    </source>
</reference>
<dbReference type="PANTHER" id="PTHR10515">
    <property type="entry name" value="THYMIDINE PHOSPHORYLASE"/>
    <property type="match status" value="1"/>
</dbReference>
<dbReference type="InterPro" id="IPR036320">
    <property type="entry name" value="Glycosyl_Trfase_fam3_N_dom_sf"/>
</dbReference>
<dbReference type="GO" id="GO:0005524">
    <property type="term" value="F:ATP binding"/>
    <property type="evidence" value="ECO:0007669"/>
    <property type="project" value="UniProtKB-KW"/>
</dbReference>
<evidence type="ECO:0000256" key="11">
    <source>
        <dbReference type="HAMAP-Rule" id="MF_00703"/>
    </source>
</evidence>
<dbReference type="SUPFAM" id="SSF52418">
    <property type="entry name" value="Nucleoside phosphorylase/phosphoribosyltransferase catalytic domain"/>
    <property type="match status" value="1"/>
</dbReference>
<evidence type="ECO:0000256" key="12">
    <source>
        <dbReference type="HAMAP-Rule" id="MF_00836"/>
    </source>
</evidence>
<dbReference type="InterPro" id="IPR000312">
    <property type="entry name" value="Glycosyl_Trfase_fam3"/>
</dbReference>
<evidence type="ECO:0000256" key="2">
    <source>
        <dbReference type="ARBA" id="ARBA00002554"/>
    </source>
</evidence>
<dbReference type="EMBL" id="JACXWY010000006">
    <property type="protein sequence ID" value="MBD3846517.1"/>
    <property type="molecule type" value="Genomic_DNA"/>
</dbReference>
<keyword evidence="8 12" id="KW-0547">Nucleotide-binding</keyword>
<dbReference type="SMART" id="SM00941">
    <property type="entry name" value="PYNP_C"/>
    <property type="match status" value="1"/>
</dbReference>
<dbReference type="NCBIfam" id="NF003338">
    <property type="entry name" value="PRK04350.1"/>
    <property type="match status" value="1"/>
</dbReference>
<keyword evidence="15" id="KW-1185">Reference proteome</keyword>
<proteinExistence type="inferred from homology"/>
<feature type="binding site" evidence="12">
    <location>
        <begin position="11"/>
        <end position="18"/>
    </location>
    <ligand>
        <name>ATP</name>
        <dbReference type="ChEBI" id="CHEBI:30616"/>
    </ligand>
</feature>
<comment type="catalytic activity">
    <reaction evidence="10 11">
        <text>thymidine + phosphate = 2-deoxy-alpha-D-ribose 1-phosphate + thymine</text>
        <dbReference type="Rhea" id="RHEA:16037"/>
        <dbReference type="ChEBI" id="CHEBI:17748"/>
        <dbReference type="ChEBI" id="CHEBI:17821"/>
        <dbReference type="ChEBI" id="CHEBI:43474"/>
        <dbReference type="ChEBI" id="CHEBI:57259"/>
        <dbReference type="EC" id="2.4.2.4"/>
    </reaction>
</comment>
<evidence type="ECO:0000256" key="4">
    <source>
        <dbReference type="ARBA" id="ARBA00005935"/>
    </source>
</evidence>
<dbReference type="InterPro" id="IPR035902">
    <property type="entry name" value="Nuc_phospho_transferase"/>
</dbReference>
<dbReference type="NCBIfam" id="TIGR02322">
    <property type="entry name" value="phosphon_PhnN"/>
    <property type="match status" value="1"/>
</dbReference>
<dbReference type="InterPro" id="IPR017872">
    <property type="entry name" value="Pyrmidine_PPase_CS"/>
</dbReference>
<evidence type="ECO:0000256" key="5">
    <source>
        <dbReference type="ARBA" id="ARBA00008689"/>
    </source>
</evidence>
<comment type="similarity">
    <text evidence="11">Belongs to the thymidine/pyrimidine-nucleoside phosphorylase family. Type 2 subfamily.</text>
</comment>
<dbReference type="InterPro" id="IPR013466">
    <property type="entry name" value="Thymidine/AMP_Pase"/>
</dbReference>
<dbReference type="GO" id="GO:0006213">
    <property type="term" value="P:pyrimidine nucleoside metabolic process"/>
    <property type="evidence" value="ECO:0007669"/>
    <property type="project" value="InterPro"/>
</dbReference>
<comment type="similarity">
    <text evidence="5">In the C-terminal section; belongs to the thymidine/pyrimidine-nucleoside phosphorylase family. Type 2 subfamily.</text>
</comment>
<dbReference type="SUPFAM" id="SSF54680">
    <property type="entry name" value="Pyrimidine nucleoside phosphorylase C-terminal domain"/>
    <property type="match status" value="1"/>
</dbReference>
<comment type="caution">
    <text evidence="14">The sequence shown here is derived from an EMBL/GenBank/DDBJ whole genome shotgun (WGS) entry which is preliminary data.</text>
</comment>
<dbReference type="GO" id="GO:0004645">
    <property type="term" value="F:1,4-alpha-oligoglucan phosphorylase activity"/>
    <property type="evidence" value="ECO:0007669"/>
    <property type="project" value="InterPro"/>
</dbReference>
<dbReference type="GO" id="GO:0006015">
    <property type="term" value="P:5-phosphoribose 1-diphosphate biosynthetic process"/>
    <property type="evidence" value="ECO:0007669"/>
    <property type="project" value="UniProtKB-UniRule"/>
</dbReference>
<dbReference type="SUPFAM" id="SSF47648">
    <property type="entry name" value="Nucleoside phosphorylase/phosphoribosyltransferase N-terminal domain"/>
    <property type="match status" value="1"/>
</dbReference>
<evidence type="ECO:0000313" key="15">
    <source>
        <dbReference type="Proteomes" id="UP000619295"/>
    </source>
</evidence>
<dbReference type="GO" id="GO:0006206">
    <property type="term" value="P:pyrimidine nucleobase metabolic process"/>
    <property type="evidence" value="ECO:0007669"/>
    <property type="project" value="InterPro"/>
</dbReference>
<keyword evidence="9 12" id="KW-0067">ATP-binding</keyword>
<dbReference type="EC" id="2.7.4.23" evidence="12"/>
<dbReference type="Pfam" id="PF02885">
    <property type="entry name" value="Glycos_trans_3N"/>
    <property type="match status" value="1"/>
</dbReference>
<dbReference type="InterPro" id="IPR028579">
    <property type="entry name" value="Thym_Pase_Put"/>
</dbReference>
<dbReference type="InterPro" id="IPR000053">
    <property type="entry name" value="Thymidine/pyrmidine_PPase"/>
</dbReference>
<keyword evidence="7 11" id="KW-0808">Transferase</keyword>
<dbReference type="EC" id="2.4.2.4" evidence="11"/>
<dbReference type="Pfam" id="PF07831">
    <property type="entry name" value="PYNP_C"/>
    <property type="match status" value="1"/>
</dbReference>
<comment type="function">
    <text evidence="2 12">Catalyzes the phosphorylation of ribose 1,5-bisphosphate to 5-phospho-D-ribosyl alpha-1-diphosphate (PRPP).</text>
</comment>
<evidence type="ECO:0000256" key="6">
    <source>
        <dbReference type="ARBA" id="ARBA00022676"/>
    </source>
</evidence>
<comment type="pathway">
    <text evidence="3 12">Metabolic intermediate biosynthesis; 5-phospho-alpha-D-ribose 1-diphosphate biosynthesis; 5-phospho-alpha-D-ribose 1-diphosphate from D-ribose 5-phosphate (route II): step 3/3.</text>
</comment>
<evidence type="ECO:0000256" key="10">
    <source>
        <dbReference type="ARBA" id="ARBA00048550"/>
    </source>
</evidence>
<organism evidence="14 15">
    <name type="scientific">Bosea spartocytisi</name>
    <dbReference type="NCBI Taxonomy" id="2773451"/>
    <lineage>
        <taxon>Bacteria</taxon>
        <taxon>Pseudomonadati</taxon>
        <taxon>Pseudomonadota</taxon>
        <taxon>Alphaproteobacteria</taxon>
        <taxon>Hyphomicrobiales</taxon>
        <taxon>Boseaceae</taxon>
        <taxon>Bosea</taxon>
    </lineage>
</organism>
<dbReference type="GO" id="GO:0005829">
    <property type="term" value="C:cytosol"/>
    <property type="evidence" value="ECO:0007669"/>
    <property type="project" value="TreeGrafter"/>
</dbReference>
<keyword evidence="6 11" id="KW-0328">Glycosyltransferase</keyword>
<dbReference type="Proteomes" id="UP000619295">
    <property type="component" value="Unassembled WGS sequence"/>
</dbReference>
<evidence type="ECO:0000313" key="14">
    <source>
        <dbReference type="EMBL" id="MBD3846517.1"/>
    </source>
</evidence>
<name>A0A927E9P3_9HYPH</name>
<dbReference type="AlphaFoldDB" id="A0A927E9P3"/>
<dbReference type="InterPro" id="IPR027417">
    <property type="entry name" value="P-loop_NTPase"/>
</dbReference>
<gene>
    <name evidence="12 14" type="primary">phnN</name>
    <name evidence="14" type="ORF">IED13_12485</name>
</gene>
<evidence type="ECO:0000256" key="9">
    <source>
        <dbReference type="ARBA" id="ARBA00022840"/>
    </source>
</evidence>
<dbReference type="InterPro" id="IPR013102">
    <property type="entry name" value="PYNP_C"/>
</dbReference>
<dbReference type="HAMAP" id="MF_00836">
    <property type="entry name" value="PhnN"/>
    <property type="match status" value="1"/>
</dbReference>
<evidence type="ECO:0000256" key="1">
    <source>
        <dbReference type="ARBA" id="ARBA00000373"/>
    </source>
</evidence>
<dbReference type="NCBIfam" id="TIGR02645">
    <property type="entry name" value="ARCH_P_rylase"/>
    <property type="match status" value="1"/>
</dbReference>
<sequence>MRPGTLFFVIGPSGAGKDTLMLGAREALEATGRYVFARRAITRPAGSPGEDHEAVSDAEFEGRRTAGEFLIDWEAHGLRYGLPASLEGELAAGRHVVANGSRAVVDALSRRATRLVLVDVVAPAAVLARRIAERGREDSGAICERLARVVEPPPAGVRRVEVLNDDTPSVGVERFVAAIENAANYLTLKRMPFLTGRRFCAYLPVGGTVDGRDYLGPGKIELSNGTAAVRTEVQAVEPSGLLEADEIGLSAEAFAEFAMPEGSEVTIRRTPSPESREALTGKLRGEALSEEQYRLLIRDIVESRYPDAEVAAFLVAATQKLTDREVAALARVRTGFSQRIAWPDRIVVDKHSMGGIPGSRITLIVVPIIAAHGKFLMPKTSSRAITSAAGTADAMEVVANVELDPAGLRRCLEQARACIAWNGRLNHSVVDDVMNAITRPLGIDSNRWSVASILSKKFTAGSTNVIVDLPYGPRAKLHSLEEATELARLFEFVGQELGLVVEAHPTDGSRPIGRGIGPALEVRDVRWVLNRDPQAPPDLLEKALFFASRILAWDPDIGSPEAGRERAVALLESGAAARAFEAIIDAQGRRAPPIEPGLLVHTVRAGRSGLIEEIDGWAVAGIARRAGAPFDKSAGVDLKMRVGEEVRAGDALFAIHASSAADLDEAKRLAEAEACYLIGD</sequence>
<dbReference type="InterPro" id="IPR017459">
    <property type="entry name" value="Glycosyl_Trfase_fam3_N_dom"/>
</dbReference>
<comment type="similarity">
    <text evidence="12">Belongs to the ribose 1,5-bisphosphokinase family.</text>
</comment>
<comment type="similarity">
    <text evidence="4">In the N-terminal section; belongs to the ribose 1,5-bisphosphokinase family.</text>
</comment>
<feature type="domain" description="Pyrimidine nucleoside phosphorylase C-terminal" evidence="13">
    <location>
        <begin position="610"/>
        <end position="677"/>
    </location>
</feature>
<dbReference type="InterPro" id="IPR036566">
    <property type="entry name" value="PYNP-like_C_sf"/>
</dbReference>
<dbReference type="Gene3D" id="3.40.1030.10">
    <property type="entry name" value="Nucleoside phosphorylase/phosphoribosyltransferase catalytic domain"/>
    <property type="match status" value="1"/>
</dbReference>
<dbReference type="InterPro" id="IPR012699">
    <property type="entry name" value="PhnN"/>
</dbReference>
<dbReference type="GO" id="GO:0033863">
    <property type="term" value="F:ribose 1,5-bisphosphate phosphokinase activity"/>
    <property type="evidence" value="ECO:0007669"/>
    <property type="project" value="UniProtKB-UniRule"/>
</dbReference>
<accession>A0A927E9P3</accession>
<dbReference type="Pfam" id="PF00591">
    <property type="entry name" value="Glycos_transf_3"/>
    <property type="match status" value="1"/>
</dbReference>
<evidence type="ECO:0000256" key="8">
    <source>
        <dbReference type="ARBA" id="ARBA00022741"/>
    </source>
</evidence>
<dbReference type="PROSITE" id="PS00647">
    <property type="entry name" value="THYMID_PHOSPHORYLASE"/>
    <property type="match status" value="1"/>
</dbReference>
<dbReference type="Gene3D" id="3.90.1170.30">
    <property type="entry name" value="Pyrimidine nucleoside phosphorylase-like, C-terminal domain"/>
    <property type="match status" value="1"/>
</dbReference>
<dbReference type="GO" id="GO:0019634">
    <property type="term" value="P:organic phosphonate metabolic process"/>
    <property type="evidence" value="ECO:0007669"/>
    <property type="project" value="UniProtKB-UniRule"/>
</dbReference>
<evidence type="ECO:0000256" key="3">
    <source>
        <dbReference type="ARBA" id="ARBA00005069"/>
    </source>
</evidence>
<dbReference type="SUPFAM" id="SSF52540">
    <property type="entry name" value="P-loop containing nucleoside triphosphate hydrolases"/>
    <property type="match status" value="1"/>
</dbReference>
<protein>
    <recommendedName>
        <fullName evidence="11 12">Multifunctional fusion protein</fullName>
    </recommendedName>
    <domain>
        <recommendedName>
            <fullName evidence="11">Putative thymidine phosphorylase</fullName>
            <ecNumber evidence="11">2.4.2.4</ecNumber>
        </recommendedName>
        <alternativeName>
            <fullName evidence="11">TdRPase</fullName>
        </alternativeName>
    </domain>
    <domain>
        <recommendedName>
            <fullName evidence="12">Ribose 1,5-bisphosphate phosphokinase PhnN</fullName>
            <ecNumber evidence="12">2.7.4.23</ecNumber>
        </recommendedName>
        <alternativeName>
            <fullName evidence="12">Ribose 1,5-bisphosphokinase</fullName>
        </alternativeName>
    </domain>
</protein>
<evidence type="ECO:0000259" key="13">
    <source>
        <dbReference type="SMART" id="SM00941"/>
    </source>
</evidence>
<dbReference type="GO" id="GO:0009032">
    <property type="term" value="F:thymidine phosphorylase activity"/>
    <property type="evidence" value="ECO:0007669"/>
    <property type="project" value="UniProtKB-UniRule"/>
</dbReference>
<comment type="catalytic activity">
    <reaction evidence="1 12">
        <text>alpha-D-ribose 1,5-bisphosphate + ATP = 5-phospho-alpha-D-ribose 1-diphosphate + ADP</text>
        <dbReference type="Rhea" id="RHEA:20109"/>
        <dbReference type="ChEBI" id="CHEBI:30616"/>
        <dbReference type="ChEBI" id="CHEBI:58017"/>
        <dbReference type="ChEBI" id="CHEBI:68688"/>
        <dbReference type="ChEBI" id="CHEBI:456216"/>
        <dbReference type="EC" id="2.7.4.23"/>
    </reaction>
</comment>
<dbReference type="Gene3D" id="1.20.970.50">
    <property type="match status" value="1"/>
</dbReference>
<dbReference type="RefSeq" id="WP_191124351.1">
    <property type="nucleotide sequence ID" value="NZ_JACXWY010000006.1"/>
</dbReference>